<dbReference type="InterPro" id="IPR023753">
    <property type="entry name" value="FAD/NAD-binding_dom"/>
</dbReference>
<feature type="domain" description="FAD/NAD(P)-binding" evidence="5">
    <location>
        <begin position="3"/>
        <end position="309"/>
    </location>
</feature>
<dbReference type="InterPro" id="IPR036188">
    <property type="entry name" value="FAD/NAD-bd_sf"/>
</dbReference>
<dbReference type="EC" id="1.-.-.-" evidence="6"/>
<dbReference type="Proteomes" id="UP001626536">
    <property type="component" value="Chromosome"/>
</dbReference>
<evidence type="ECO:0000256" key="1">
    <source>
        <dbReference type="ARBA" id="ARBA00001974"/>
    </source>
</evidence>
<evidence type="ECO:0000256" key="3">
    <source>
        <dbReference type="ARBA" id="ARBA00022827"/>
    </source>
</evidence>
<keyword evidence="4 6" id="KW-0560">Oxidoreductase</keyword>
<name>A0ABZ0HSS8_9HYPH</name>
<evidence type="ECO:0000313" key="7">
    <source>
        <dbReference type="Proteomes" id="UP001626536"/>
    </source>
</evidence>
<evidence type="ECO:0000313" key="6">
    <source>
        <dbReference type="EMBL" id="WOJ90367.1"/>
    </source>
</evidence>
<reference evidence="6 7" key="1">
    <citation type="submission" date="2023-10" db="EMBL/GenBank/DDBJ databases">
        <title>Novel methanotroph of the genus Methylocapsa from a subarctic wetland.</title>
        <authorList>
            <person name="Belova S.E."/>
            <person name="Oshkin I.Y."/>
            <person name="Miroshnikov K."/>
            <person name="Dedysh S.N."/>
        </authorList>
    </citation>
    <scope>NUCLEOTIDE SEQUENCE [LARGE SCALE GENOMIC DNA]</scope>
    <source>
        <strain evidence="6 7">RX1</strain>
    </source>
</reference>
<dbReference type="PANTHER" id="PTHR42913">
    <property type="entry name" value="APOPTOSIS-INDUCING FACTOR 1"/>
    <property type="match status" value="1"/>
</dbReference>
<dbReference type="Gene3D" id="3.50.50.100">
    <property type="match status" value="1"/>
</dbReference>
<sequence>MPKIVVIGAGIGGIPMAFELREMLGRSADITVVSDTDYFHFVPSNPWVAVGWRRPKDIKIALPDIFAKKRIAFSSAGAKRVVPDENKIYLGDGTSLDYDYLVIATGPKLAFDEVEGLGPQGHTQSICHVDHADGASKQWEAFCDDPGPMVVGAVQGASCFGPAYEYALCAVTDLRKRKIRHKVPMTFVTSEPYIGHLGLGGVGDTKGMLESIMRDRDIKWITNCKIDRINADSVEATEVNEDGSVKRTHKLPSKFSMFLPAFRGVDCFRTDDGKWIEGLTNPRGFILIDKHQRNPKYRNVFAVGVCTAIPPVEQTPVPTGTPKTGYLIETMVTCTAHNIADLIANREPTHEGTWNAVCLADFGDSGVAFVALPQIPPRNVNWSSQGYWVHLAKIAFEKYFLRKIRTGSSEPGYERFVMKKLGCERLKQPAGKHAS</sequence>
<keyword evidence="7" id="KW-1185">Reference proteome</keyword>
<evidence type="ECO:0000259" key="5">
    <source>
        <dbReference type="Pfam" id="PF07992"/>
    </source>
</evidence>
<dbReference type="Pfam" id="PF07992">
    <property type="entry name" value="Pyr_redox_2"/>
    <property type="match status" value="1"/>
</dbReference>
<comment type="cofactor">
    <cofactor evidence="1">
        <name>FAD</name>
        <dbReference type="ChEBI" id="CHEBI:57692"/>
    </cofactor>
</comment>
<proteinExistence type="predicted"/>
<keyword evidence="3" id="KW-0274">FAD</keyword>
<protein>
    <submittedName>
        <fullName evidence="6">FAD/NAD(P)-binding oxidoreductase</fullName>
        <ecNumber evidence="6">1.-.-.-</ecNumber>
    </submittedName>
</protein>
<dbReference type="RefSeq" id="WP_407339814.1">
    <property type="nucleotide sequence ID" value="NZ_CP136862.1"/>
</dbReference>
<dbReference type="EMBL" id="CP136862">
    <property type="protein sequence ID" value="WOJ90367.1"/>
    <property type="molecule type" value="Genomic_DNA"/>
</dbReference>
<keyword evidence="2" id="KW-0285">Flavoprotein</keyword>
<evidence type="ECO:0000256" key="2">
    <source>
        <dbReference type="ARBA" id="ARBA00022630"/>
    </source>
</evidence>
<dbReference type="PANTHER" id="PTHR42913:SF6">
    <property type="entry name" value="SULFIDE-QUINONE REDUCTASE"/>
    <property type="match status" value="1"/>
</dbReference>
<gene>
    <name evidence="6" type="ORF">RZS28_03460</name>
</gene>
<accession>A0ABZ0HSS8</accession>
<dbReference type="InterPro" id="IPR051169">
    <property type="entry name" value="NADH-Q_oxidoreductase"/>
</dbReference>
<organism evidence="6 7">
    <name type="scientific">Methylocapsa polymorpha</name>
    <dbReference type="NCBI Taxonomy" id="3080828"/>
    <lineage>
        <taxon>Bacteria</taxon>
        <taxon>Pseudomonadati</taxon>
        <taxon>Pseudomonadota</taxon>
        <taxon>Alphaproteobacteria</taxon>
        <taxon>Hyphomicrobiales</taxon>
        <taxon>Beijerinckiaceae</taxon>
        <taxon>Methylocapsa</taxon>
    </lineage>
</organism>
<evidence type="ECO:0000256" key="4">
    <source>
        <dbReference type="ARBA" id="ARBA00023002"/>
    </source>
</evidence>
<dbReference type="GO" id="GO:0016491">
    <property type="term" value="F:oxidoreductase activity"/>
    <property type="evidence" value="ECO:0007669"/>
    <property type="project" value="UniProtKB-KW"/>
</dbReference>
<dbReference type="SUPFAM" id="SSF51905">
    <property type="entry name" value="FAD/NAD(P)-binding domain"/>
    <property type="match status" value="1"/>
</dbReference>